<evidence type="ECO:0000256" key="5">
    <source>
        <dbReference type="ARBA" id="ARBA00022801"/>
    </source>
</evidence>
<dbReference type="RefSeq" id="WP_026397995.1">
    <property type="nucleotide sequence ID" value="NZ_AUBI01000006.1"/>
</dbReference>
<dbReference type="PROSITE" id="PS00482">
    <property type="entry name" value="DIHYDROOROTASE_1"/>
    <property type="match status" value="1"/>
</dbReference>
<evidence type="ECO:0000313" key="8">
    <source>
        <dbReference type="Proteomes" id="UP000321635"/>
    </source>
</evidence>
<dbReference type="NCBIfam" id="NF006559">
    <property type="entry name" value="PRK09060.1"/>
    <property type="match status" value="1"/>
</dbReference>
<evidence type="ECO:0000259" key="6">
    <source>
        <dbReference type="Pfam" id="PF01979"/>
    </source>
</evidence>
<keyword evidence="4" id="KW-0479">Metal-binding</keyword>
<proteinExistence type="inferred from homology"/>
<dbReference type="GO" id="GO:0006145">
    <property type="term" value="P:purine nucleobase catabolic process"/>
    <property type="evidence" value="ECO:0007669"/>
    <property type="project" value="TreeGrafter"/>
</dbReference>
<dbReference type="InterPro" id="IPR002195">
    <property type="entry name" value="Dihydroorotase_CS"/>
</dbReference>
<dbReference type="InterPro" id="IPR006680">
    <property type="entry name" value="Amidohydro-rel"/>
</dbReference>
<dbReference type="PANTHER" id="PTHR43668:SF4">
    <property type="entry name" value="ALLANTOINASE"/>
    <property type="match status" value="1"/>
</dbReference>
<dbReference type="AlphaFoldDB" id="A0A511X8Q8"/>
<comment type="caution">
    <text evidence="7">The sequence shown here is derived from an EMBL/GenBank/DDBJ whole genome shotgun (WGS) entry which is preliminary data.</text>
</comment>
<evidence type="ECO:0000256" key="3">
    <source>
        <dbReference type="ARBA" id="ARBA00010286"/>
    </source>
</evidence>
<dbReference type="SUPFAM" id="SSF51338">
    <property type="entry name" value="Composite domain of metallo-dependent hydrolases"/>
    <property type="match status" value="1"/>
</dbReference>
<dbReference type="Gene3D" id="2.30.40.10">
    <property type="entry name" value="Urease, subunit C, domain 1"/>
    <property type="match status" value="1"/>
</dbReference>
<dbReference type="CDD" id="cd01318">
    <property type="entry name" value="DHOase_IIb"/>
    <property type="match status" value="1"/>
</dbReference>
<dbReference type="EMBL" id="BJYF01000006">
    <property type="protein sequence ID" value="GEN59311.1"/>
    <property type="molecule type" value="Genomic_DNA"/>
</dbReference>
<dbReference type="STRING" id="1120919.GCA_000429165_02080"/>
<dbReference type="GO" id="GO:0004038">
    <property type="term" value="F:allantoinase activity"/>
    <property type="evidence" value="ECO:0007669"/>
    <property type="project" value="TreeGrafter"/>
</dbReference>
<comment type="function">
    <text evidence="2">Catalyzes the reversible cyclization of carbamoyl aspartate to dihydroorotate.</text>
</comment>
<dbReference type="PANTHER" id="PTHR43668">
    <property type="entry name" value="ALLANTOINASE"/>
    <property type="match status" value="1"/>
</dbReference>
<dbReference type="Proteomes" id="UP000321635">
    <property type="component" value="Unassembled WGS sequence"/>
</dbReference>
<comment type="similarity">
    <text evidence="3">Belongs to the metallo-dependent hydrolases superfamily. DHOase family. Class I DHOase subfamily.</text>
</comment>
<dbReference type="InterPro" id="IPR032466">
    <property type="entry name" value="Metal_Hydrolase"/>
</dbReference>
<evidence type="ECO:0000256" key="1">
    <source>
        <dbReference type="ARBA" id="ARBA00001947"/>
    </source>
</evidence>
<dbReference type="Pfam" id="PF01979">
    <property type="entry name" value="Amidohydro_1"/>
    <property type="match status" value="1"/>
</dbReference>
<organism evidence="7 8">
    <name type="scientific">Acetobacter nitrogenifigens DSM 23921 = NBRC 105050</name>
    <dbReference type="NCBI Taxonomy" id="1120919"/>
    <lineage>
        <taxon>Bacteria</taxon>
        <taxon>Pseudomonadati</taxon>
        <taxon>Pseudomonadota</taxon>
        <taxon>Alphaproteobacteria</taxon>
        <taxon>Acetobacterales</taxon>
        <taxon>Acetobacteraceae</taxon>
        <taxon>Acetobacter</taxon>
    </lineage>
</organism>
<name>A0A511X8Q8_9PROT</name>
<gene>
    <name evidence="7" type="primary">pyrC_2</name>
    <name evidence="7" type="ORF">ANI02nite_11950</name>
</gene>
<evidence type="ECO:0000256" key="2">
    <source>
        <dbReference type="ARBA" id="ARBA00002368"/>
    </source>
</evidence>
<evidence type="ECO:0000256" key="4">
    <source>
        <dbReference type="ARBA" id="ARBA00022723"/>
    </source>
</evidence>
<protein>
    <submittedName>
        <fullName evidence="7">Dihydroorotase</fullName>
    </submittedName>
</protein>
<dbReference type="InterPro" id="IPR050138">
    <property type="entry name" value="DHOase/Allantoinase_Hydrolase"/>
</dbReference>
<dbReference type="Gene3D" id="3.20.20.140">
    <property type="entry name" value="Metal-dependent hydrolases"/>
    <property type="match status" value="1"/>
</dbReference>
<sequence length="440" mass="47923">MTGFDLVLRNGTVVSGTTERTDIGCRDGKIVEIGDLARAVAREVVDCTNLHVLPGLIDPHVHLRDPGDPAVETFDAGTRGAVLGGIATVFDMPNTSESVTSTDVLNRKRAMLDGAVWCDVGLYVGATKANIPELAELEVQPNVCAIKVFAGSSTGDLLVEDDESLERLMRSGRRRVCYHSEDEYRLQARKALFHEGQPHRLHMEWRDEECAFLGTRRLMALARKTGRPAHILHTSTAEELAYLQGYRDLATVEVLVNHLTQIGPDVYDRLGGYAIMNPPIRDRRHYDAAWAAVNTGGVDCIGSDHAPHSRAAKERPWPNTAAGLTGVQTLVPIMLDHVNAGRLSLARMVELMAEGPARVYGALGKGKIAPGYDADFTLVDLQATQIIEESWIASPCGWTPFAGHRCTGWPKATIVRGALVMREDEVLGQPAGRPVGFRVA</sequence>
<dbReference type="GO" id="GO:0005737">
    <property type="term" value="C:cytoplasm"/>
    <property type="evidence" value="ECO:0007669"/>
    <property type="project" value="TreeGrafter"/>
</dbReference>
<keyword evidence="5" id="KW-0378">Hydrolase</keyword>
<dbReference type="OrthoDB" id="9775759at2"/>
<dbReference type="SUPFAM" id="SSF51556">
    <property type="entry name" value="Metallo-dependent hydrolases"/>
    <property type="match status" value="1"/>
</dbReference>
<keyword evidence="8" id="KW-1185">Reference proteome</keyword>
<dbReference type="InterPro" id="IPR011059">
    <property type="entry name" value="Metal-dep_hydrolase_composite"/>
</dbReference>
<evidence type="ECO:0000313" key="7">
    <source>
        <dbReference type="EMBL" id="GEN59311.1"/>
    </source>
</evidence>
<feature type="domain" description="Amidohydrolase-related" evidence="6">
    <location>
        <begin position="52"/>
        <end position="420"/>
    </location>
</feature>
<comment type="cofactor">
    <cofactor evidence="1">
        <name>Zn(2+)</name>
        <dbReference type="ChEBI" id="CHEBI:29105"/>
    </cofactor>
</comment>
<dbReference type="GO" id="GO:0046872">
    <property type="term" value="F:metal ion binding"/>
    <property type="evidence" value="ECO:0007669"/>
    <property type="project" value="UniProtKB-KW"/>
</dbReference>
<dbReference type="PROSITE" id="PS00483">
    <property type="entry name" value="DIHYDROOROTASE_2"/>
    <property type="match status" value="1"/>
</dbReference>
<accession>A0A511X8Q8</accession>
<reference evidence="7 8" key="1">
    <citation type="submission" date="2019-07" db="EMBL/GenBank/DDBJ databases">
        <title>Whole genome shotgun sequence of Acetobacter nitrogenifigens NBRC 105050.</title>
        <authorList>
            <person name="Hosoyama A."/>
            <person name="Uohara A."/>
            <person name="Ohji S."/>
            <person name="Ichikawa N."/>
        </authorList>
    </citation>
    <scope>NUCLEOTIDE SEQUENCE [LARGE SCALE GENOMIC DNA]</scope>
    <source>
        <strain evidence="7 8">NBRC 105050</strain>
    </source>
</reference>